<gene>
    <name evidence="1" type="ORF">BV22DRAFT_597484</name>
</gene>
<accession>A0ACB8BCR9</accession>
<evidence type="ECO:0000313" key="1">
    <source>
        <dbReference type="EMBL" id="KAH7923289.1"/>
    </source>
</evidence>
<comment type="caution">
    <text evidence="1">The sequence shown here is derived from an EMBL/GenBank/DDBJ whole genome shotgun (WGS) entry which is preliminary data.</text>
</comment>
<dbReference type="Proteomes" id="UP000790709">
    <property type="component" value="Unassembled WGS sequence"/>
</dbReference>
<name>A0ACB8BCR9_9AGAM</name>
<sequence>MLSQASDISRWANNPMFIEAIIFAMGPDKPTQVRHAALHTAWEIRQALRTPDNAILSMLSAFSAALSSAVLTNIHSEEDTTTPNSPDRFIYEERDVHYLQIISDLVQNSGGIWDRHLHNNGHFDRCLAIARHSAVGSLEARGAERSFVDAFDRDGLHISRAWEWLYEGIDDPEFLMALIACTRKYRDGGGILPYIHRKAVLRILKHLQTEQPRSPVIGLLNEVLVWLSTK</sequence>
<protein>
    <submittedName>
        <fullName evidence="1">Uncharacterized protein</fullName>
    </submittedName>
</protein>
<organism evidence="1 2">
    <name type="scientific">Leucogyrophana mollusca</name>
    <dbReference type="NCBI Taxonomy" id="85980"/>
    <lineage>
        <taxon>Eukaryota</taxon>
        <taxon>Fungi</taxon>
        <taxon>Dikarya</taxon>
        <taxon>Basidiomycota</taxon>
        <taxon>Agaricomycotina</taxon>
        <taxon>Agaricomycetes</taxon>
        <taxon>Agaricomycetidae</taxon>
        <taxon>Boletales</taxon>
        <taxon>Boletales incertae sedis</taxon>
        <taxon>Leucogyrophana</taxon>
    </lineage>
</organism>
<keyword evidence="2" id="KW-1185">Reference proteome</keyword>
<evidence type="ECO:0000313" key="2">
    <source>
        <dbReference type="Proteomes" id="UP000790709"/>
    </source>
</evidence>
<proteinExistence type="predicted"/>
<reference evidence="1" key="1">
    <citation type="journal article" date="2021" name="New Phytol.">
        <title>Evolutionary innovations through gain and loss of genes in the ectomycorrhizal Boletales.</title>
        <authorList>
            <person name="Wu G."/>
            <person name="Miyauchi S."/>
            <person name="Morin E."/>
            <person name="Kuo A."/>
            <person name="Drula E."/>
            <person name="Varga T."/>
            <person name="Kohler A."/>
            <person name="Feng B."/>
            <person name="Cao Y."/>
            <person name="Lipzen A."/>
            <person name="Daum C."/>
            <person name="Hundley H."/>
            <person name="Pangilinan J."/>
            <person name="Johnson J."/>
            <person name="Barry K."/>
            <person name="LaButti K."/>
            <person name="Ng V."/>
            <person name="Ahrendt S."/>
            <person name="Min B."/>
            <person name="Choi I.G."/>
            <person name="Park H."/>
            <person name="Plett J.M."/>
            <person name="Magnuson J."/>
            <person name="Spatafora J.W."/>
            <person name="Nagy L.G."/>
            <person name="Henrissat B."/>
            <person name="Grigoriev I.V."/>
            <person name="Yang Z.L."/>
            <person name="Xu J."/>
            <person name="Martin F.M."/>
        </authorList>
    </citation>
    <scope>NUCLEOTIDE SEQUENCE</scope>
    <source>
        <strain evidence="1">KUC20120723A-06</strain>
    </source>
</reference>
<dbReference type="EMBL" id="MU266457">
    <property type="protein sequence ID" value="KAH7923289.1"/>
    <property type="molecule type" value="Genomic_DNA"/>
</dbReference>